<feature type="compositionally biased region" description="Polar residues" evidence="3">
    <location>
        <begin position="560"/>
        <end position="569"/>
    </location>
</feature>
<sequence length="740" mass="80370">MAEPAVTTQHPQSPPSDNDGGERPVRKQLKETSIESMPYKENGRKRSFEESRDGPHDSPENGDDRRKRSRETTPNDGQNPELAQSKDTNAANMSQNVSESKCKPEHPLPAPQKDLAKEDPVVKVPQMECLETHVDSSANFRRSAENSDLPGDSEFEASDERSGGSDGDSSSFWLEEFRKPETRNSRELCHEPVRAQHTEPWEAQQVGETCSLQERTPSEDASGPRNLDSPGSSASIEPPAYSSFDLPHSPKDPNISPETKSNEDQPTREDVSSGSGEFEGDPKSQSDDNCDSHASISRSRYEVSVGSPNAETTVHNPPKVELEQDEGSLQDPDELKDISKPQEKPLESTIDPETHSNDRSPSPIPKQPGIWIENNINTDTLSQETSNSETSDIRKGLNKKRSREQLERASPKKAEINEDSSQETGVGKDSTKSTAEDEREKKRHRDDSEERESKTNKLFSASAFASAAADSPFAKLAGVKPPSSTETPGTTDKPASSSAFAGSALGGFAGSEKSPFGTLGASTSSVFKSASPFAAAPSTTGFGGIGGGFASAAGKTSFASPNVSSTFGETKSKPLGAEESENEEEEGEGEDETNTFEAAKTDERFFEQTIETGEEGEKTIFACKAKLFSFTAGEWKERGLGTFKVNARDVNGKQVGRMIMRADGALRVMLNSPVFEGMNYGDAKNKAPTNKQIFLASTEEGRTVPLLLRTPNESYALDLYKTIRKLLTGEEEDEGDDEDE</sequence>
<feature type="compositionally biased region" description="Basic and acidic residues" evidence="3">
    <location>
        <begin position="403"/>
        <end position="416"/>
    </location>
</feature>
<dbReference type="Proteomes" id="UP001147733">
    <property type="component" value="Unassembled WGS sequence"/>
</dbReference>
<dbReference type="RefSeq" id="XP_056505836.1">
    <property type="nucleotide sequence ID" value="XM_056640079.1"/>
</dbReference>
<evidence type="ECO:0000256" key="1">
    <source>
        <dbReference type="ARBA" id="ARBA00004123"/>
    </source>
</evidence>
<reference evidence="5" key="2">
    <citation type="journal article" date="2023" name="IMA Fungus">
        <title>Comparative genomic study of the Penicillium genus elucidates a diverse pangenome and 15 lateral gene transfer events.</title>
        <authorList>
            <person name="Petersen C."/>
            <person name="Sorensen T."/>
            <person name="Nielsen M.R."/>
            <person name="Sondergaard T.E."/>
            <person name="Sorensen J.L."/>
            <person name="Fitzpatrick D.A."/>
            <person name="Frisvad J.C."/>
            <person name="Nielsen K.L."/>
        </authorList>
    </citation>
    <scope>NUCLEOTIDE SEQUENCE</scope>
    <source>
        <strain evidence="5">IBT 23319</strain>
    </source>
</reference>
<feature type="compositionally biased region" description="Polar residues" evidence="3">
    <location>
        <begin position="1"/>
        <end position="11"/>
    </location>
</feature>
<organism evidence="5 6">
    <name type="scientific">Penicillium citrinum</name>
    <dbReference type="NCBI Taxonomy" id="5077"/>
    <lineage>
        <taxon>Eukaryota</taxon>
        <taxon>Fungi</taxon>
        <taxon>Dikarya</taxon>
        <taxon>Ascomycota</taxon>
        <taxon>Pezizomycotina</taxon>
        <taxon>Eurotiomycetes</taxon>
        <taxon>Eurotiomycetidae</taxon>
        <taxon>Eurotiales</taxon>
        <taxon>Aspergillaceae</taxon>
        <taxon>Penicillium</taxon>
    </lineage>
</organism>
<accession>A0A9W9PFI9</accession>
<protein>
    <recommendedName>
        <fullName evidence="4">RanBD1 domain-containing protein</fullName>
    </recommendedName>
</protein>
<feature type="domain" description="RanBD1" evidence="4">
    <location>
        <begin position="595"/>
        <end position="725"/>
    </location>
</feature>
<dbReference type="AlphaFoldDB" id="A0A9W9PFI9"/>
<evidence type="ECO:0000256" key="2">
    <source>
        <dbReference type="ARBA" id="ARBA00023242"/>
    </source>
</evidence>
<dbReference type="PROSITE" id="PS50196">
    <property type="entry name" value="RANBD1"/>
    <property type="match status" value="1"/>
</dbReference>
<dbReference type="PANTHER" id="PTHR23138">
    <property type="entry name" value="RAN BINDING PROTEIN"/>
    <property type="match status" value="1"/>
</dbReference>
<evidence type="ECO:0000259" key="4">
    <source>
        <dbReference type="PROSITE" id="PS50196"/>
    </source>
</evidence>
<dbReference type="SUPFAM" id="SSF50729">
    <property type="entry name" value="PH domain-like"/>
    <property type="match status" value="1"/>
</dbReference>
<feature type="region of interest" description="Disordered" evidence="3">
    <location>
        <begin position="1"/>
        <end position="459"/>
    </location>
</feature>
<feature type="region of interest" description="Disordered" evidence="3">
    <location>
        <begin position="560"/>
        <end position="599"/>
    </location>
</feature>
<name>A0A9W9PFI9_PENCI</name>
<proteinExistence type="predicted"/>
<dbReference type="Gene3D" id="2.30.29.30">
    <property type="entry name" value="Pleckstrin-homology domain (PH domain)/Phosphotyrosine-binding domain (PTB)"/>
    <property type="match status" value="1"/>
</dbReference>
<dbReference type="GeneID" id="81379246"/>
<comment type="caution">
    <text evidence="5">The sequence shown here is derived from an EMBL/GenBank/DDBJ whole genome shotgun (WGS) entry which is preliminary data.</text>
</comment>
<feature type="compositionally biased region" description="Acidic residues" evidence="3">
    <location>
        <begin position="578"/>
        <end position="594"/>
    </location>
</feature>
<feature type="compositionally biased region" description="Basic and acidic residues" evidence="3">
    <location>
        <begin position="260"/>
        <end position="271"/>
    </location>
</feature>
<feature type="region of interest" description="Disordered" evidence="3">
    <location>
        <begin position="475"/>
        <end position="522"/>
    </location>
</feature>
<feature type="compositionally biased region" description="Basic and acidic residues" evidence="3">
    <location>
        <begin position="429"/>
        <end position="455"/>
    </location>
</feature>
<feature type="compositionally biased region" description="Polar residues" evidence="3">
    <location>
        <begin position="482"/>
        <end position="494"/>
    </location>
</feature>
<feature type="compositionally biased region" description="Basic and acidic residues" evidence="3">
    <location>
        <begin position="333"/>
        <end position="358"/>
    </location>
</feature>
<reference evidence="5" key="1">
    <citation type="submission" date="2022-11" db="EMBL/GenBank/DDBJ databases">
        <authorList>
            <person name="Petersen C."/>
        </authorList>
    </citation>
    <scope>NUCLEOTIDE SEQUENCE</scope>
    <source>
        <strain evidence="5">IBT 23319</strain>
    </source>
</reference>
<dbReference type="EMBL" id="JAPQKT010000001">
    <property type="protein sequence ID" value="KAJ5242832.1"/>
    <property type="molecule type" value="Genomic_DNA"/>
</dbReference>
<feature type="compositionally biased region" description="Polar residues" evidence="3">
    <location>
        <begin position="374"/>
        <end position="390"/>
    </location>
</feature>
<evidence type="ECO:0000313" key="5">
    <source>
        <dbReference type="EMBL" id="KAJ5242832.1"/>
    </source>
</evidence>
<comment type="subcellular location">
    <subcellularLocation>
        <location evidence="1">Nucleus</location>
    </subcellularLocation>
</comment>
<dbReference type="OrthoDB" id="185618at2759"/>
<evidence type="ECO:0000256" key="3">
    <source>
        <dbReference type="SAM" id="MobiDB-lite"/>
    </source>
</evidence>
<feature type="compositionally biased region" description="Acidic residues" evidence="3">
    <location>
        <begin position="323"/>
        <end position="332"/>
    </location>
</feature>
<feature type="compositionally biased region" description="Polar residues" evidence="3">
    <location>
        <begin position="206"/>
        <end position="215"/>
    </location>
</feature>
<dbReference type="InterPro" id="IPR000156">
    <property type="entry name" value="Ran_bind_dom"/>
</dbReference>
<dbReference type="PANTHER" id="PTHR23138:SF142">
    <property type="entry name" value="RAN-BINDING PROTEIN 3B-RELATED"/>
    <property type="match status" value="1"/>
</dbReference>
<gene>
    <name evidence="5" type="ORF">N7469_001159</name>
</gene>
<feature type="compositionally biased region" description="Polar residues" evidence="3">
    <location>
        <begin position="306"/>
        <end position="315"/>
    </location>
</feature>
<keyword evidence="6" id="KW-1185">Reference proteome</keyword>
<dbReference type="SMART" id="SM00160">
    <property type="entry name" value="RanBD"/>
    <property type="match status" value="1"/>
</dbReference>
<evidence type="ECO:0000313" key="6">
    <source>
        <dbReference type="Proteomes" id="UP001147733"/>
    </source>
</evidence>
<feature type="compositionally biased region" description="Basic and acidic residues" evidence="3">
    <location>
        <begin position="41"/>
        <end position="73"/>
    </location>
</feature>
<feature type="compositionally biased region" description="Polar residues" evidence="3">
    <location>
        <begin position="74"/>
        <end position="99"/>
    </location>
</feature>
<feature type="compositionally biased region" description="Basic and acidic residues" evidence="3">
    <location>
        <begin position="175"/>
        <end position="200"/>
    </location>
</feature>
<dbReference type="GO" id="GO:0005634">
    <property type="term" value="C:nucleus"/>
    <property type="evidence" value="ECO:0007669"/>
    <property type="project" value="UniProtKB-SubCell"/>
</dbReference>
<dbReference type="InterPro" id="IPR045255">
    <property type="entry name" value="RanBP1-like"/>
</dbReference>
<keyword evidence="2" id="KW-0539">Nucleus</keyword>
<feature type="compositionally biased region" description="Basic and acidic residues" evidence="3">
    <location>
        <begin position="20"/>
        <end position="33"/>
    </location>
</feature>
<dbReference type="Pfam" id="PF00638">
    <property type="entry name" value="Ran_BP1"/>
    <property type="match status" value="1"/>
</dbReference>
<dbReference type="InterPro" id="IPR011993">
    <property type="entry name" value="PH-like_dom_sf"/>
</dbReference>